<dbReference type="Gene3D" id="3.30.470.20">
    <property type="entry name" value="ATP-grasp fold, B domain"/>
    <property type="match status" value="1"/>
</dbReference>
<protein>
    <submittedName>
        <fullName evidence="1">CLUMA_CG001783, isoform A</fullName>
    </submittedName>
</protein>
<dbReference type="Pfam" id="PF03133">
    <property type="entry name" value="TTL"/>
    <property type="match status" value="1"/>
</dbReference>
<reference evidence="1 2" key="1">
    <citation type="submission" date="2015-04" db="EMBL/GenBank/DDBJ databases">
        <authorList>
            <person name="Syromyatnikov M.Y."/>
            <person name="Popov V.N."/>
        </authorList>
    </citation>
    <scope>NUCLEOTIDE SEQUENCE [LARGE SCALE GENOMIC DNA]</scope>
</reference>
<dbReference type="InterPro" id="IPR004344">
    <property type="entry name" value="TTL/TTLL_fam"/>
</dbReference>
<dbReference type="OrthoDB" id="7788932at2759"/>
<name>A0A1J1HJ09_9DIPT</name>
<dbReference type="InterPro" id="IPR053317">
    <property type="entry name" value="Tubulin_polyglutamylase"/>
</dbReference>
<feature type="non-terminal residue" evidence="1">
    <location>
        <position position="442"/>
    </location>
</feature>
<dbReference type="PANTHER" id="PTHR47113:SF1">
    <property type="entry name" value="LD09343P"/>
    <property type="match status" value="1"/>
</dbReference>
<dbReference type="AlphaFoldDB" id="A0A1J1HJ09"/>
<organism evidence="1 2">
    <name type="scientific">Clunio marinus</name>
    <dbReference type="NCBI Taxonomy" id="568069"/>
    <lineage>
        <taxon>Eukaryota</taxon>
        <taxon>Metazoa</taxon>
        <taxon>Ecdysozoa</taxon>
        <taxon>Arthropoda</taxon>
        <taxon>Hexapoda</taxon>
        <taxon>Insecta</taxon>
        <taxon>Pterygota</taxon>
        <taxon>Neoptera</taxon>
        <taxon>Endopterygota</taxon>
        <taxon>Diptera</taxon>
        <taxon>Nematocera</taxon>
        <taxon>Chironomoidea</taxon>
        <taxon>Chironomidae</taxon>
        <taxon>Clunio</taxon>
    </lineage>
</organism>
<dbReference type="Proteomes" id="UP000183832">
    <property type="component" value="Unassembled WGS sequence"/>
</dbReference>
<evidence type="ECO:0000313" key="2">
    <source>
        <dbReference type="Proteomes" id="UP000183832"/>
    </source>
</evidence>
<dbReference type="PANTHER" id="PTHR47113">
    <property type="entry name" value="LD09343P"/>
    <property type="match status" value="1"/>
</dbReference>
<dbReference type="PROSITE" id="PS51221">
    <property type="entry name" value="TTL"/>
    <property type="match status" value="1"/>
</dbReference>
<dbReference type="EMBL" id="CVRI01000006">
    <property type="protein sequence ID" value="CRK87997.1"/>
    <property type="molecule type" value="Genomic_DNA"/>
</dbReference>
<keyword evidence="2" id="KW-1185">Reference proteome</keyword>
<gene>
    <name evidence="1" type="ORF">CLUMA_CG001783</name>
</gene>
<evidence type="ECO:0000313" key="1">
    <source>
        <dbReference type="EMBL" id="CRK87997.1"/>
    </source>
</evidence>
<proteinExistence type="predicted"/>
<accession>A0A1J1HJ09</accession>
<sequence length="442" mass="51889">MDERFESIGLVLTKLGLQEVKLNNSNFHYDWDFVWGYFGCSSMNMSFSKLKHHQKINHFPGIAALTFKSRLASETDSVYVPKGFTNLQSLKEYAKTHPNTRYVEKLKSNRGVSLKKVEDINFSRTGDLKNEYFAQVFLDNPYLVDGHKFDLNVYVAITSVNPLRVYYYSKNYHLRFCRKPYNPNDFTDHYTYVVGDGHIPGLAFPAMEKYVNRSYLLKDALHTYFIEHDVDPNVIVAQIEDAISTIIMEKEPEIIKTIAAKNPTNGKHHFCEFLRFDFVLDDNIKLKLMEINMSPNLRAYPAIRPVKHVFENVLYNFFNLVGVGSYLKNKGIRDYDQLEEEFPCHDNSLSVMPEVCMKSPCHDECDPEKCKLCWHCMSKEFQYDMKMAYMEHMNMGDYKRVVPPPNDFLVKADGRYWNKLSDTNKLYTKWVMEMCKRNRHFC</sequence>
<dbReference type="SUPFAM" id="SSF56059">
    <property type="entry name" value="Glutathione synthetase ATP-binding domain-like"/>
    <property type="match status" value="1"/>
</dbReference>